<sequence length="96" mass="10805">MRLGSFCNFSTKFRLLLSKKIPKPGESDKLKNLSQLEPLSKKVPANHLKTYFKFIMKVLRKIILGLKITKRKNALNPGITVSKAIGSLSEYLLCLG</sequence>
<organism evidence="1 2">
    <name type="scientific">Enterococcus asini ATCC 700915</name>
    <dbReference type="NCBI Taxonomy" id="1158606"/>
    <lineage>
        <taxon>Bacteria</taxon>
        <taxon>Bacillati</taxon>
        <taxon>Bacillota</taxon>
        <taxon>Bacilli</taxon>
        <taxon>Lactobacillales</taxon>
        <taxon>Enterococcaceae</taxon>
        <taxon>Enterococcus</taxon>
    </lineage>
</organism>
<protein>
    <submittedName>
        <fullName evidence="1">Uncharacterized protein</fullName>
    </submittedName>
</protein>
<dbReference type="EMBL" id="AJAP01000019">
    <property type="protein sequence ID" value="EOH85620.1"/>
    <property type="molecule type" value="Genomic_DNA"/>
</dbReference>
<proteinExistence type="predicted"/>
<reference evidence="1 2" key="1">
    <citation type="submission" date="2013-02" db="EMBL/GenBank/DDBJ databases">
        <title>The Genome Sequence of Enterococcus asini ATCC_700915.</title>
        <authorList>
            <consortium name="The Broad Institute Genome Sequencing Platform"/>
            <consortium name="The Broad Institute Genome Sequencing Center for Infectious Disease"/>
            <person name="Earl A.M."/>
            <person name="Gilmore M.S."/>
            <person name="Lebreton F."/>
            <person name="Walker B."/>
            <person name="Young S.K."/>
            <person name="Zeng Q."/>
            <person name="Gargeya S."/>
            <person name="Fitzgerald M."/>
            <person name="Haas B."/>
            <person name="Abouelleil A."/>
            <person name="Alvarado L."/>
            <person name="Arachchi H.M."/>
            <person name="Berlin A.M."/>
            <person name="Chapman S.B."/>
            <person name="Dewar J."/>
            <person name="Goldberg J."/>
            <person name="Griggs A."/>
            <person name="Gujja S."/>
            <person name="Hansen M."/>
            <person name="Howarth C."/>
            <person name="Imamovic A."/>
            <person name="Larimer J."/>
            <person name="McCowan C."/>
            <person name="Murphy C."/>
            <person name="Neiman D."/>
            <person name="Pearson M."/>
            <person name="Priest M."/>
            <person name="Roberts A."/>
            <person name="Saif S."/>
            <person name="Shea T."/>
            <person name="Sisk P."/>
            <person name="Sykes S."/>
            <person name="Wortman J."/>
            <person name="Nusbaum C."/>
            <person name="Birren B."/>
        </authorList>
    </citation>
    <scope>NUCLEOTIDE SEQUENCE [LARGE SCALE GENOMIC DNA]</scope>
    <source>
        <strain evidence="1 2">ATCC 700915</strain>
    </source>
</reference>
<comment type="caution">
    <text evidence="1">The sequence shown here is derived from an EMBL/GenBank/DDBJ whole genome shotgun (WGS) entry which is preliminary data.</text>
</comment>
<keyword evidence="2" id="KW-1185">Reference proteome</keyword>
<dbReference type="HOGENOM" id="CLU_2355309_0_0_9"/>
<accession>R2RQA7</accession>
<dbReference type="Proteomes" id="UP000013777">
    <property type="component" value="Unassembled WGS sequence"/>
</dbReference>
<name>R2RQA7_9ENTE</name>
<evidence type="ECO:0000313" key="2">
    <source>
        <dbReference type="Proteomes" id="UP000013777"/>
    </source>
</evidence>
<evidence type="ECO:0000313" key="1">
    <source>
        <dbReference type="EMBL" id="EOH85620.1"/>
    </source>
</evidence>
<dbReference type="AlphaFoldDB" id="R2RQA7"/>
<gene>
    <name evidence="1" type="ORF">UAS_01913</name>
</gene>